<comment type="caution">
    <text evidence="1">The sequence shown here is derived from an EMBL/GenBank/DDBJ whole genome shotgun (WGS) entry which is preliminary data.</text>
</comment>
<protein>
    <submittedName>
        <fullName evidence="1">Uncharacterized protein</fullName>
    </submittedName>
</protein>
<gene>
    <name evidence="1" type="ORF">ANACOL_00247</name>
</gene>
<sequence length="46" mass="5413">MWYNIRKMIIIPYDARRLAAYAAIAHSLYLHLTQLAVRHCVLERAS</sequence>
<accession>B0P675</accession>
<dbReference type="EMBL" id="ABGD02000005">
    <property type="protein sequence ID" value="EDS12700.1"/>
    <property type="molecule type" value="Genomic_DNA"/>
</dbReference>
<reference evidence="1" key="2">
    <citation type="submission" date="2013-09" db="EMBL/GenBank/DDBJ databases">
        <title>Draft genome sequence of Anaerotruncus colihominis(DSM 17241).</title>
        <authorList>
            <person name="Sudarsanam P."/>
            <person name="Ley R."/>
            <person name="Guruge J."/>
            <person name="Turnbaugh P.J."/>
            <person name="Mahowald M."/>
            <person name="Liep D."/>
            <person name="Gordon J."/>
        </authorList>
    </citation>
    <scope>NUCLEOTIDE SEQUENCE</scope>
    <source>
        <strain evidence="1">DSM 17241</strain>
    </source>
</reference>
<evidence type="ECO:0000313" key="1">
    <source>
        <dbReference type="EMBL" id="EDS12700.1"/>
    </source>
</evidence>
<proteinExistence type="predicted"/>
<reference evidence="1" key="1">
    <citation type="submission" date="2007-11" db="EMBL/GenBank/DDBJ databases">
        <authorList>
            <person name="Fulton L."/>
            <person name="Clifton S."/>
            <person name="Fulton B."/>
            <person name="Xu J."/>
            <person name="Minx P."/>
            <person name="Pepin K.H."/>
            <person name="Johnson M."/>
            <person name="Thiruvilangam P."/>
            <person name="Bhonagiri V."/>
            <person name="Nash W.E."/>
            <person name="Mardis E.R."/>
            <person name="Wilson R.K."/>
        </authorList>
    </citation>
    <scope>NUCLEOTIDE SEQUENCE [LARGE SCALE GENOMIC DNA]</scope>
    <source>
        <strain evidence="1">DSM 17241</strain>
    </source>
</reference>
<keyword evidence="2" id="KW-1185">Reference proteome</keyword>
<evidence type="ECO:0000313" key="2">
    <source>
        <dbReference type="Proteomes" id="UP000003803"/>
    </source>
</evidence>
<name>B0P675_9FIRM</name>
<dbReference type="HOGENOM" id="CLU_3179462_0_0_9"/>
<organism evidence="1 2">
    <name type="scientific">Anaerotruncus colihominis DSM 17241</name>
    <dbReference type="NCBI Taxonomy" id="445972"/>
    <lineage>
        <taxon>Bacteria</taxon>
        <taxon>Bacillati</taxon>
        <taxon>Bacillota</taxon>
        <taxon>Clostridia</taxon>
        <taxon>Eubacteriales</taxon>
        <taxon>Oscillospiraceae</taxon>
        <taxon>Anaerotruncus</taxon>
    </lineage>
</organism>
<dbReference type="AlphaFoldDB" id="B0P675"/>
<dbReference type="Proteomes" id="UP000003803">
    <property type="component" value="Unassembled WGS sequence"/>
</dbReference>